<dbReference type="AlphaFoldDB" id="A0A7C4YRC8"/>
<comment type="caution">
    <text evidence="1">The sequence shown here is derived from an EMBL/GenBank/DDBJ whole genome shotgun (WGS) entry which is preliminary data.</text>
</comment>
<protein>
    <submittedName>
        <fullName evidence="1">Uncharacterized protein</fullName>
    </submittedName>
</protein>
<dbReference type="EMBL" id="DTHG01000037">
    <property type="protein sequence ID" value="HGW91488.1"/>
    <property type="molecule type" value="Genomic_DNA"/>
</dbReference>
<accession>A0A7C4YRC8</accession>
<proteinExistence type="predicted"/>
<sequence>MKMYKIIKTNKLNSGEMFILNCKKIIIKISLVTGFLILIFTLCSRKGGQIELAEIRFSLDLKEENLLRGQCSQIRTVSKTNLTFSGLEVLKLSNESLYSGNIYFVFATFIRKDNNNVIEINAKNSKEDFPKMKHPCVPLYNYILYIL</sequence>
<organism evidence="1">
    <name type="scientific">candidate division WOR-3 bacterium</name>
    <dbReference type="NCBI Taxonomy" id="2052148"/>
    <lineage>
        <taxon>Bacteria</taxon>
        <taxon>Bacteria division WOR-3</taxon>
    </lineage>
</organism>
<evidence type="ECO:0000313" key="1">
    <source>
        <dbReference type="EMBL" id="HGW91488.1"/>
    </source>
</evidence>
<reference evidence="1" key="1">
    <citation type="journal article" date="2020" name="mSystems">
        <title>Genome- and Community-Level Interaction Insights into Carbon Utilization and Element Cycling Functions of Hydrothermarchaeota in Hydrothermal Sediment.</title>
        <authorList>
            <person name="Zhou Z."/>
            <person name="Liu Y."/>
            <person name="Xu W."/>
            <person name="Pan J."/>
            <person name="Luo Z.H."/>
            <person name="Li M."/>
        </authorList>
    </citation>
    <scope>NUCLEOTIDE SEQUENCE [LARGE SCALE GENOMIC DNA]</scope>
    <source>
        <strain evidence="1">SpSt-780</strain>
    </source>
</reference>
<name>A0A7C4YRC8_UNCW3</name>
<gene>
    <name evidence="1" type="ORF">ENV67_02975</name>
</gene>